<keyword evidence="1" id="KW-0479">Metal-binding</keyword>
<dbReference type="STRING" id="210143.A0A1R3JU94"/>
<feature type="compositionally biased region" description="Low complexity" evidence="4">
    <location>
        <begin position="301"/>
        <end position="312"/>
    </location>
</feature>
<dbReference type="Pfam" id="PF22908">
    <property type="entry name" value="PHD_NSD"/>
    <property type="match status" value="1"/>
</dbReference>
<proteinExistence type="predicted"/>
<dbReference type="PROSITE" id="PS51360">
    <property type="entry name" value="PLUS3"/>
    <property type="match status" value="1"/>
</dbReference>
<keyword evidence="7" id="KW-1185">Reference proteome</keyword>
<reference evidence="6 7" key="1">
    <citation type="submission" date="2013-09" db="EMBL/GenBank/DDBJ databases">
        <title>Corchorus capsularis genome sequencing.</title>
        <authorList>
            <person name="Alam M."/>
            <person name="Haque M.S."/>
            <person name="Islam M.S."/>
            <person name="Emdad E.M."/>
            <person name="Islam M.M."/>
            <person name="Ahmed B."/>
            <person name="Halim A."/>
            <person name="Hossen Q.M.M."/>
            <person name="Hossain M.Z."/>
            <person name="Ahmed R."/>
            <person name="Khan M.M."/>
            <person name="Islam R."/>
            <person name="Rashid M.M."/>
            <person name="Khan S.A."/>
            <person name="Rahman M.S."/>
            <person name="Alam M."/>
        </authorList>
    </citation>
    <scope>NUCLEOTIDE SEQUENCE [LARGE SCALE GENOMIC DNA]</scope>
    <source>
        <strain evidence="7">cv. CVL-1</strain>
        <tissue evidence="6">Whole seedling</tissue>
    </source>
</reference>
<dbReference type="GO" id="GO:0008270">
    <property type="term" value="F:zinc ion binding"/>
    <property type="evidence" value="ECO:0007669"/>
    <property type="project" value="UniProtKB-KW"/>
</dbReference>
<dbReference type="Pfam" id="PF03126">
    <property type="entry name" value="Plus-3"/>
    <property type="match status" value="1"/>
</dbReference>
<name>A0A1R3JU94_COCAP</name>
<dbReference type="InterPro" id="IPR004343">
    <property type="entry name" value="Plus-3_dom"/>
</dbReference>
<evidence type="ECO:0000313" key="7">
    <source>
        <dbReference type="Proteomes" id="UP000188268"/>
    </source>
</evidence>
<evidence type="ECO:0000256" key="2">
    <source>
        <dbReference type="ARBA" id="ARBA00022771"/>
    </source>
</evidence>
<dbReference type="SUPFAM" id="SSF57903">
    <property type="entry name" value="FYVE/PHD zinc finger"/>
    <property type="match status" value="1"/>
</dbReference>
<dbReference type="CDD" id="cd15568">
    <property type="entry name" value="PHD5_NSD"/>
    <property type="match status" value="1"/>
</dbReference>
<dbReference type="EMBL" id="AWWV01007099">
    <property type="protein sequence ID" value="OMO98350.1"/>
    <property type="molecule type" value="Genomic_DNA"/>
</dbReference>
<dbReference type="AlphaFoldDB" id="A0A1R3JU94"/>
<evidence type="ECO:0000313" key="6">
    <source>
        <dbReference type="EMBL" id="OMO98350.1"/>
    </source>
</evidence>
<evidence type="ECO:0000256" key="1">
    <source>
        <dbReference type="ARBA" id="ARBA00022723"/>
    </source>
</evidence>
<gene>
    <name evidence="6" type="ORF">CCACVL1_04240</name>
</gene>
<dbReference type="InterPro" id="IPR036128">
    <property type="entry name" value="Plus3-like_sf"/>
</dbReference>
<dbReference type="InterPro" id="IPR001965">
    <property type="entry name" value="Znf_PHD"/>
</dbReference>
<dbReference type="Gene3D" id="3.90.70.200">
    <property type="entry name" value="Plus-3 domain"/>
    <property type="match status" value="1"/>
</dbReference>
<comment type="caution">
    <text evidence="6">The sequence shown here is derived from an EMBL/GenBank/DDBJ whole genome shotgun (WGS) entry which is preliminary data.</text>
</comment>
<dbReference type="SUPFAM" id="SSF159042">
    <property type="entry name" value="Plus3-like"/>
    <property type="match status" value="1"/>
</dbReference>
<keyword evidence="3" id="KW-0862">Zinc</keyword>
<dbReference type="OrthoDB" id="1870062at2759"/>
<protein>
    <submittedName>
        <fullName evidence="6">Zinc finger, PHD-type</fullName>
    </submittedName>
</protein>
<dbReference type="InterPro" id="IPR055198">
    <property type="entry name" value="NSD_PHD"/>
</dbReference>
<dbReference type="OMA" id="CITHEKK"/>
<dbReference type="InterPro" id="IPR013083">
    <property type="entry name" value="Znf_RING/FYVE/PHD"/>
</dbReference>
<accession>A0A1R3JU94</accession>
<dbReference type="Proteomes" id="UP000188268">
    <property type="component" value="Unassembled WGS sequence"/>
</dbReference>
<dbReference type="PANTHER" id="PTHR46851:SF22">
    <property type="entry name" value="ZINC ION BINDING _ DNA BINDING PROTEIN"/>
    <property type="match status" value="1"/>
</dbReference>
<dbReference type="InterPro" id="IPR011011">
    <property type="entry name" value="Znf_FYVE_PHD"/>
</dbReference>
<dbReference type="GO" id="GO:0003677">
    <property type="term" value="F:DNA binding"/>
    <property type="evidence" value="ECO:0007669"/>
    <property type="project" value="InterPro"/>
</dbReference>
<keyword evidence="2" id="KW-0863">Zinc-finger</keyword>
<feature type="compositionally biased region" description="Basic and acidic residues" evidence="4">
    <location>
        <begin position="328"/>
        <end position="351"/>
    </location>
</feature>
<dbReference type="Gramene" id="OMO98350">
    <property type="protein sequence ID" value="OMO98350"/>
    <property type="gene ID" value="CCACVL1_04240"/>
</dbReference>
<sequence>MGSSKGKKKVTDYEAEDWCFVCKDGGTLLLCDHKGCGKAYHPRCVGKARSVLKSEGRYICSKHKCSQCMLSTPQVYCLCCPEAVCELCVTAAEFVSVNKLEKGLCKACLNRALRGENAKFDSKEVKLDSEDLDTEDEMFTEYLEIKMKEEGLTFDDLRRARMKRENHGIGSGSDEMKGSDAVFTISDDDSHKGAAAVVDNSCGKRKKSEVYDPYFAATDNSCGKRKKSEVYYTEFAAIDNSCGKTKKSEDGEYVGWGSKPLLNFLKSVGKDVNVNGKLQLLEKEVMELGEIPDLLKGHFGNTSGQSNTNSNENENDNDNGSCSQNEVEESKSSDQLPVEEKVDYEVQKSSDKGSCSQIMLERKRQRTCSSDHPPVEEMVDHEVQKSCDKGSCSQNEVEQTKTTSECKMPVEKKVDHEVPKSSDKGNCLQNEVEQSMLEHKMQRTLSRDNLPVEEKVDHEVQKNSYASIVAENIKLVYLSKSLVEELVMQPDNLENKVVGSFVRVKRKSGKFSEKPSFQLLQVTGIKKSIISREISLEVSCMPNDITIDMLGDDDISEEECEELRQKMKDGLLKKPKVGELEQKARSVHEDVTKNRISTYK</sequence>
<evidence type="ECO:0000256" key="4">
    <source>
        <dbReference type="SAM" id="MobiDB-lite"/>
    </source>
</evidence>
<evidence type="ECO:0000256" key="3">
    <source>
        <dbReference type="ARBA" id="ARBA00022833"/>
    </source>
</evidence>
<dbReference type="SMART" id="SM00249">
    <property type="entry name" value="PHD"/>
    <property type="match status" value="1"/>
</dbReference>
<feature type="domain" description="Plus3" evidence="5">
    <location>
        <begin position="467"/>
        <end position="592"/>
    </location>
</feature>
<evidence type="ECO:0000259" key="5">
    <source>
        <dbReference type="PROSITE" id="PS51360"/>
    </source>
</evidence>
<dbReference type="SMART" id="SM00719">
    <property type="entry name" value="Plus3"/>
    <property type="match status" value="1"/>
</dbReference>
<dbReference type="PANTHER" id="PTHR46851">
    <property type="entry name" value="OS01G0884500 PROTEIN"/>
    <property type="match status" value="1"/>
</dbReference>
<organism evidence="6 7">
    <name type="scientific">Corchorus capsularis</name>
    <name type="common">Jute</name>
    <dbReference type="NCBI Taxonomy" id="210143"/>
    <lineage>
        <taxon>Eukaryota</taxon>
        <taxon>Viridiplantae</taxon>
        <taxon>Streptophyta</taxon>
        <taxon>Embryophyta</taxon>
        <taxon>Tracheophyta</taxon>
        <taxon>Spermatophyta</taxon>
        <taxon>Magnoliopsida</taxon>
        <taxon>eudicotyledons</taxon>
        <taxon>Gunneridae</taxon>
        <taxon>Pentapetalae</taxon>
        <taxon>rosids</taxon>
        <taxon>malvids</taxon>
        <taxon>Malvales</taxon>
        <taxon>Malvaceae</taxon>
        <taxon>Grewioideae</taxon>
        <taxon>Apeibeae</taxon>
        <taxon>Corchorus</taxon>
    </lineage>
</organism>
<feature type="region of interest" description="Disordered" evidence="4">
    <location>
        <begin position="297"/>
        <end position="355"/>
    </location>
</feature>
<dbReference type="Gene3D" id="3.30.40.10">
    <property type="entry name" value="Zinc/RING finger domain, C3HC4 (zinc finger)"/>
    <property type="match status" value="1"/>
</dbReference>
<dbReference type="InterPro" id="IPR045894">
    <property type="entry name" value="At5g08430-like"/>
</dbReference>